<dbReference type="Proteomes" id="UP001151760">
    <property type="component" value="Unassembled WGS sequence"/>
</dbReference>
<keyword evidence="2" id="KW-1185">Reference proteome</keyword>
<sequence>MAELEVCSIVLALPTWVDHRDRDLLILGMVNWVRISRKGQNWTKPSTRMERAQKNEFNGVSPLHFAI</sequence>
<name>A0ABQ5DA79_9ASTR</name>
<reference evidence="1" key="2">
    <citation type="submission" date="2022-01" db="EMBL/GenBank/DDBJ databases">
        <authorList>
            <person name="Yamashiro T."/>
            <person name="Shiraishi A."/>
            <person name="Satake H."/>
            <person name="Nakayama K."/>
        </authorList>
    </citation>
    <scope>NUCLEOTIDE SEQUENCE</scope>
</reference>
<protein>
    <submittedName>
        <fullName evidence="1">Uncharacterized protein</fullName>
    </submittedName>
</protein>
<proteinExistence type="predicted"/>
<evidence type="ECO:0000313" key="2">
    <source>
        <dbReference type="Proteomes" id="UP001151760"/>
    </source>
</evidence>
<accession>A0ABQ5DA79</accession>
<dbReference type="EMBL" id="BQNB010014909">
    <property type="protein sequence ID" value="GJT33789.1"/>
    <property type="molecule type" value="Genomic_DNA"/>
</dbReference>
<comment type="caution">
    <text evidence="1">The sequence shown here is derived from an EMBL/GenBank/DDBJ whole genome shotgun (WGS) entry which is preliminary data.</text>
</comment>
<gene>
    <name evidence="1" type="ORF">Tco_0924208</name>
</gene>
<reference evidence="1" key="1">
    <citation type="journal article" date="2022" name="Int. J. Mol. Sci.">
        <title>Draft Genome of Tanacetum Coccineum: Genomic Comparison of Closely Related Tanacetum-Family Plants.</title>
        <authorList>
            <person name="Yamashiro T."/>
            <person name="Shiraishi A."/>
            <person name="Nakayama K."/>
            <person name="Satake H."/>
        </authorList>
    </citation>
    <scope>NUCLEOTIDE SEQUENCE</scope>
</reference>
<organism evidence="1 2">
    <name type="scientific">Tanacetum coccineum</name>
    <dbReference type="NCBI Taxonomy" id="301880"/>
    <lineage>
        <taxon>Eukaryota</taxon>
        <taxon>Viridiplantae</taxon>
        <taxon>Streptophyta</taxon>
        <taxon>Embryophyta</taxon>
        <taxon>Tracheophyta</taxon>
        <taxon>Spermatophyta</taxon>
        <taxon>Magnoliopsida</taxon>
        <taxon>eudicotyledons</taxon>
        <taxon>Gunneridae</taxon>
        <taxon>Pentapetalae</taxon>
        <taxon>asterids</taxon>
        <taxon>campanulids</taxon>
        <taxon>Asterales</taxon>
        <taxon>Asteraceae</taxon>
        <taxon>Asteroideae</taxon>
        <taxon>Anthemideae</taxon>
        <taxon>Anthemidinae</taxon>
        <taxon>Tanacetum</taxon>
    </lineage>
</organism>
<evidence type="ECO:0000313" key="1">
    <source>
        <dbReference type="EMBL" id="GJT33789.1"/>
    </source>
</evidence>